<dbReference type="GO" id="GO:0005634">
    <property type="term" value="C:nucleus"/>
    <property type="evidence" value="ECO:0007669"/>
    <property type="project" value="UniProtKB-SubCell"/>
</dbReference>
<dbReference type="GO" id="GO:0006364">
    <property type="term" value="P:rRNA processing"/>
    <property type="evidence" value="ECO:0007669"/>
    <property type="project" value="UniProtKB-KW"/>
</dbReference>
<evidence type="ECO:0000256" key="4">
    <source>
        <dbReference type="ARBA" id="ARBA00023242"/>
    </source>
</evidence>
<gene>
    <name evidence="5" type="ORF">GOMPHAMPRED_003502</name>
</gene>
<dbReference type="EMBL" id="CAJPDQ010000020">
    <property type="protein sequence ID" value="CAF9923963.1"/>
    <property type="molecule type" value="Genomic_DNA"/>
</dbReference>
<keyword evidence="4" id="KW-0539">Nucleus</keyword>
<evidence type="ECO:0000313" key="6">
    <source>
        <dbReference type="Proteomes" id="UP000664169"/>
    </source>
</evidence>
<dbReference type="GO" id="GO:0030688">
    <property type="term" value="C:preribosome, small subunit precursor"/>
    <property type="evidence" value="ECO:0007669"/>
    <property type="project" value="InterPro"/>
</dbReference>
<keyword evidence="3" id="KW-0698">rRNA processing</keyword>
<comment type="caution">
    <text evidence="5">The sequence shown here is derived from an EMBL/GenBank/DDBJ whole genome shotgun (WGS) entry which is preliminary data.</text>
</comment>
<reference evidence="5" key="1">
    <citation type="submission" date="2021-03" db="EMBL/GenBank/DDBJ databases">
        <authorList>
            <person name="Tagirdzhanova G."/>
        </authorList>
    </citation>
    <scope>NUCLEOTIDE SEQUENCE</scope>
</reference>
<evidence type="ECO:0000256" key="2">
    <source>
        <dbReference type="ARBA" id="ARBA00006374"/>
    </source>
</evidence>
<dbReference type="PANTHER" id="PTHR13026:SF0">
    <property type="entry name" value="RIBOSOMAL RNA PROCESSING 1B"/>
    <property type="match status" value="1"/>
</dbReference>
<organism evidence="5 6">
    <name type="scientific">Gomphillus americanus</name>
    <dbReference type="NCBI Taxonomy" id="1940652"/>
    <lineage>
        <taxon>Eukaryota</taxon>
        <taxon>Fungi</taxon>
        <taxon>Dikarya</taxon>
        <taxon>Ascomycota</taxon>
        <taxon>Pezizomycotina</taxon>
        <taxon>Lecanoromycetes</taxon>
        <taxon>OSLEUM clade</taxon>
        <taxon>Ostropomycetidae</taxon>
        <taxon>Ostropales</taxon>
        <taxon>Graphidaceae</taxon>
        <taxon>Gomphilloideae</taxon>
        <taxon>Gomphillus</taxon>
    </lineage>
</organism>
<sequence>MASSPPENAPFLKQLVSSDRKSRDKAVDSLRTYLTCGKSFTELELLKLWRGLFFCMWHSDRPLTQQQLACTLASLVSPLPESLFLPWITAFWMTVTTNYSSIDSLRLDKFLYLIRCHVNAGFLYLRGKKWEATLLEGYLKVVRNVLCERVGQVSDGLRYHLLDIWVEELEVVDGEGTAPMEEILGVVRDVAAEGRTKVLRKYAKEVLERAVEKESDGVDLVDSDYRNTEG</sequence>
<comment type="subcellular location">
    <subcellularLocation>
        <location evidence="1">Nucleus</location>
    </subcellularLocation>
</comment>
<name>A0A8H3IM21_9LECA</name>
<evidence type="ECO:0000256" key="1">
    <source>
        <dbReference type="ARBA" id="ARBA00004123"/>
    </source>
</evidence>
<dbReference type="OrthoDB" id="2019504at2759"/>
<accession>A0A8H3IM21</accession>
<evidence type="ECO:0000256" key="3">
    <source>
        <dbReference type="ARBA" id="ARBA00022552"/>
    </source>
</evidence>
<dbReference type="InterPro" id="IPR010301">
    <property type="entry name" value="RRP1"/>
</dbReference>
<proteinExistence type="inferred from homology"/>
<protein>
    <submittedName>
        <fullName evidence="5">Uncharacterized protein</fullName>
    </submittedName>
</protein>
<dbReference type="PANTHER" id="PTHR13026">
    <property type="entry name" value="NNP-1 PROTEIN NOVEL NUCLEAR PROTEIN 1 NOP52"/>
    <property type="match status" value="1"/>
</dbReference>
<keyword evidence="6" id="KW-1185">Reference proteome</keyword>
<dbReference type="Proteomes" id="UP000664169">
    <property type="component" value="Unassembled WGS sequence"/>
</dbReference>
<comment type="similarity">
    <text evidence="2">Belongs to the RRP1 family.</text>
</comment>
<dbReference type="AlphaFoldDB" id="A0A8H3IM21"/>
<evidence type="ECO:0000313" key="5">
    <source>
        <dbReference type="EMBL" id="CAF9923963.1"/>
    </source>
</evidence>
<dbReference type="Pfam" id="PF05997">
    <property type="entry name" value="Nop52"/>
    <property type="match status" value="1"/>
</dbReference>